<dbReference type="PANTHER" id="PTHR46599:SF6">
    <property type="entry name" value="DUAL SPECIFICITY PHOSPHATASE 26"/>
    <property type="match status" value="1"/>
</dbReference>
<dbReference type="InterPro" id="IPR029526">
    <property type="entry name" value="PGBD"/>
</dbReference>
<evidence type="ECO:0000259" key="2">
    <source>
        <dbReference type="Pfam" id="PF13843"/>
    </source>
</evidence>
<reference evidence="3" key="1">
    <citation type="submission" date="2021-09" db="EMBL/GenBank/DDBJ databases">
        <authorList>
            <person name="Martin H S."/>
        </authorList>
    </citation>
    <scope>NUCLEOTIDE SEQUENCE</scope>
</reference>
<protein>
    <submittedName>
        <fullName evidence="3">(African queen) hypothetical protein</fullName>
    </submittedName>
</protein>
<gene>
    <name evidence="3" type="ORF">DCHRY22_LOCUS10996</name>
</gene>
<dbReference type="Pfam" id="PF13843">
    <property type="entry name" value="DDE_Tnp_1_7"/>
    <property type="match status" value="1"/>
</dbReference>
<sequence>MDDDHIRLLLEELSSSSSYEDENDSEVEDNVEVQEETYDTEQDDDNDEISEEEHNERSHDFYLGKDGQTRWNKSPASNPTRRRARNIVTQLPGARGEARNLKEPGELWRLFFSEGTISLIVKYTNEQINRMKHNFTRERDCADTDNIEIEAFLGLLLFAGVRRNARLNAKDFFRTDGSSPEIFRLTMGLSRFFLLMRCLRFDSKDTREERIQLDKLAPIRELFDIVVGTFKKYYSVSQYVTIDEKLEAFRGRCNFRQYIPSKPNKYGIKIYALTDAKMFYTHTMEVYVGKQPDGPYQVDNSALALVLRLSENIHNTGRNITCDNFFTSIPLIDKLESQHKLTVIGTIRKNKRELPKNFTEIRGRAEKSSLFGHRGNCSLGGYLALDAGLLVSAAVAVVPSVAPATLEVGGLADGGVVRGRGVGASAFAVGERVAGMGLDPVGGDAAMTAYETSISMHGETLHGDVKAGGRGGVLGGDINRSAG</sequence>
<name>A0A8J2VUF2_9NEOP</name>
<feature type="compositionally biased region" description="Acidic residues" evidence="1">
    <location>
        <begin position="19"/>
        <end position="51"/>
    </location>
</feature>
<comment type="caution">
    <text evidence="3">The sequence shown here is derived from an EMBL/GenBank/DDBJ whole genome shotgun (WGS) entry which is preliminary data.</text>
</comment>
<proteinExistence type="predicted"/>
<keyword evidence="4" id="KW-1185">Reference proteome</keyword>
<organism evidence="3 4">
    <name type="scientific">Danaus chrysippus</name>
    <name type="common">African queen</name>
    <dbReference type="NCBI Taxonomy" id="151541"/>
    <lineage>
        <taxon>Eukaryota</taxon>
        <taxon>Metazoa</taxon>
        <taxon>Ecdysozoa</taxon>
        <taxon>Arthropoda</taxon>
        <taxon>Hexapoda</taxon>
        <taxon>Insecta</taxon>
        <taxon>Pterygota</taxon>
        <taxon>Neoptera</taxon>
        <taxon>Endopterygota</taxon>
        <taxon>Lepidoptera</taxon>
        <taxon>Glossata</taxon>
        <taxon>Ditrysia</taxon>
        <taxon>Papilionoidea</taxon>
        <taxon>Nymphalidae</taxon>
        <taxon>Danainae</taxon>
        <taxon>Danaini</taxon>
        <taxon>Danaina</taxon>
        <taxon>Danaus</taxon>
        <taxon>Anosia</taxon>
    </lineage>
</organism>
<feature type="compositionally biased region" description="Basic and acidic residues" evidence="1">
    <location>
        <begin position="52"/>
        <end position="63"/>
    </location>
</feature>
<evidence type="ECO:0000256" key="1">
    <source>
        <dbReference type="SAM" id="MobiDB-lite"/>
    </source>
</evidence>
<feature type="compositionally biased region" description="Basic and acidic residues" evidence="1">
    <location>
        <begin position="1"/>
        <end position="10"/>
    </location>
</feature>
<accession>A0A8J2VUF2</accession>
<dbReference type="Proteomes" id="UP000789524">
    <property type="component" value="Unassembled WGS sequence"/>
</dbReference>
<feature type="compositionally biased region" description="Polar residues" evidence="1">
    <location>
        <begin position="69"/>
        <end position="79"/>
    </location>
</feature>
<evidence type="ECO:0000313" key="4">
    <source>
        <dbReference type="Proteomes" id="UP000789524"/>
    </source>
</evidence>
<feature type="domain" description="PiggyBac transposable element-derived protein" evidence="2">
    <location>
        <begin position="104"/>
        <end position="372"/>
    </location>
</feature>
<dbReference type="EMBL" id="CAKASE010000073">
    <property type="protein sequence ID" value="CAG9574794.1"/>
    <property type="molecule type" value="Genomic_DNA"/>
</dbReference>
<evidence type="ECO:0000313" key="3">
    <source>
        <dbReference type="EMBL" id="CAG9574794.1"/>
    </source>
</evidence>
<feature type="region of interest" description="Disordered" evidence="1">
    <location>
        <begin position="1"/>
        <end position="81"/>
    </location>
</feature>
<dbReference type="PANTHER" id="PTHR46599">
    <property type="entry name" value="PIGGYBAC TRANSPOSABLE ELEMENT-DERIVED PROTEIN 4"/>
    <property type="match status" value="1"/>
</dbReference>
<dbReference type="OrthoDB" id="10057959at2759"/>
<dbReference type="AlphaFoldDB" id="A0A8J2VUF2"/>